<reference evidence="1 2" key="1">
    <citation type="submission" date="2018-03" db="EMBL/GenBank/DDBJ databases">
        <title>Genomic Encyclopedia of Archaeal and Bacterial Type Strains, Phase II (KMG-II): from individual species to whole genera.</title>
        <authorList>
            <person name="Goeker M."/>
        </authorList>
    </citation>
    <scope>NUCLEOTIDE SEQUENCE [LARGE SCALE GENOMIC DNA]</scope>
    <source>
        <strain evidence="1 2">DSM 27929</strain>
    </source>
</reference>
<comment type="caution">
    <text evidence="1">The sequence shown here is derived from an EMBL/GenBank/DDBJ whole genome shotgun (WGS) entry which is preliminary data.</text>
</comment>
<dbReference type="AlphaFoldDB" id="A0A2T0WP32"/>
<proteinExistence type="predicted"/>
<accession>A0A2T0WP32</accession>
<sequence length="529" mass="58610">MKIIKYKIQYILLGLVMLLNFSCEEFVDINADPNNPTVPQLNLLLPATQLSMVGSFDAINRGASAVVQHRGSGSLNRYDQTGSTFQNTWFGYYTSALPDLNTIITSGTTQQAWGYVAIAKIQKAFLFGMMVDIWGDVPYFEAGSSPNPAFDEGSVIYEELLSLLDEALLDMETGFSVSSSADLFYQGSKVKWQKMANSLKLKLHLQARKTNPTRSAQEIASLVQSGNLIDSNEDDFTFLFGTNTAPNSRHPWYATGYAPGRDGYVSMVVVDRLMAQDDPRLRYYIFRLNERAGLANSTVGEGYYGRYPGDGTSSPADNNTRAIVGVYPSGGVYDNGQIPSLPASNMFLTNEGAVFGTTANSFKVVLFAQGDGTGAGIQPLLTHSMVKFYRAEAALTLGTGEDASMLLKEAVMAQMQEINRVSPAFPLTSDVIEAFTDNLVMQFLNTDPAGQLELVMMQKWIAMYGNGVESYNDYRRTGLPQLEDLLAPLDVFPERFFYSENELNTNEKVVQIREELQRNQQITPVFWKK</sequence>
<name>A0A2T0WP32_9BACT</name>
<gene>
    <name evidence="1" type="ORF">CLW00_10496</name>
</gene>
<dbReference type="OrthoDB" id="973072at2"/>
<dbReference type="Pfam" id="PF12771">
    <property type="entry name" value="SusD-like_2"/>
    <property type="match status" value="1"/>
</dbReference>
<evidence type="ECO:0000313" key="2">
    <source>
        <dbReference type="Proteomes" id="UP000238157"/>
    </source>
</evidence>
<dbReference type="InterPro" id="IPR041662">
    <property type="entry name" value="SusD-like_2"/>
</dbReference>
<organism evidence="1 2">
    <name type="scientific">Mongoliibacter ruber</name>
    <dbReference type="NCBI Taxonomy" id="1750599"/>
    <lineage>
        <taxon>Bacteria</taxon>
        <taxon>Pseudomonadati</taxon>
        <taxon>Bacteroidota</taxon>
        <taxon>Cytophagia</taxon>
        <taxon>Cytophagales</taxon>
        <taxon>Cyclobacteriaceae</taxon>
        <taxon>Mongoliibacter</taxon>
    </lineage>
</organism>
<dbReference type="InterPro" id="IPR011990">
    <property type="entry name" value="TPR-like_helical_dom_sf"/>
</dbReference>
<dbReference type="EMBL" id="PVTR01000004">
    <property type="protein sequence ID" value="PRY88445.1"/>
    <property type="molecule type" value="Genomic_DNA"/>
</dbReference>
<evidence type="ECO:0000313" key="1">
    <source>
        <dbReference type="EMBL" id="PRY88445.1"/>
    </source>
</evidence>
<dbReference type="SUPFAM" id="SSF48452">
    <property type="entry name" value="TPR-like"/>
    <property type="match status" value="1"/>
</dbReference>
<keyword evidence="2" id="KW-1185">Reference proteome</keyword>
<dbReference type="Gene3D" id="1.25.40.390">
    <property type="match status" value="1"/>
</dbReference>
<dbReference type="RefSeq" id="WP_106133177.1">
    <property type="nucleotide sequence ID" value="NZ_PVTR01000004.1"/>
</dbReference>
<dbReference type="Proteomes" id="UP000238157">
    <property type="component" value="Unassembled WGS sequence"/>
</dbReference>
<protein>
    <submittedName>
        <fullName evidence="1">SusD-like starch-binding protein associating with outer membrane</fullName>
    </submittedName>
</protein>